<dbReference type="InterPro" id="IPR016181">
    <property type="entry name" value="Acyl_CoA_acyltransferase"/>
</dbReference>
<evidence type="ECO:0000313" key="5">
    <source>
        <dbReference type="Proteomes" id="UP000230251"/>
    </source>
</evidence>
<evidence type="ECO:0000256" key="2">
    <source>
        <dbReference type="ARBA" id="ARBA00023315"/>
    </source>
</evidence>
<dbReference type="EMBL" id="PFSI01000028">
    <property type="protein sequence ID" value="PJC24639.1"/>
    <property type="molecule type" value="Genomic_DNA"/>
</dbReference>
<dbReference type="CDD" id="cd04301">
    <property type="entry name" value="NAT_SF"/>
    <property type="match status" value="1"/>
</dbReference>
<dbReference type="AlphaFoldDB" id="A0A2M8EPG9"/>
<reference evidence="5" key="1">
    <citation type="submission" date="2017-09" db="EMBL/GenBank/DDBJ databases">
        <title>Depth-based differentiation of microbial function through sediment-hosted aquifers and enrichment of novel symbionts in the deep terrestrial subsurface.</title>
        <authorList>
            <person name="Probst A.J."/>
            <person name="Ladd B."/>
            <person name="Jarett J.K."/>
            <person name="Geller-Mcgrath D.E."/>
            <person name="Sieber C.M.K."/>
            <person name="Emerson J.B."/>
            <person name="Anantharaman K."/>
            <person name="Thomas B.C."/>
            <person name="Malmstrom R."/>
            <person name="Stieglmeier M."/>
            <person name="Klingl A."/>
            <person name="Woyke T."/>
            <person name="Ryan C.M."/>
            <person name="Banfield J.F."/>
        </authorList>
    </citation>
    <scope>NUCLEOTIDE SEQUENCE [LARGE SCALE GENOMIC DNA]</scope>
</reference>
<dbReference type="SUPFAM" id="SSF55729">
    <property type="entry name" value="Acyl-CoA N-acyltransferases (Nat)"/>
    <property type="match status" value="1"/>
</dbReference>
<dbReference type="InterPro" id="IPR050832">
    <property type="entry name" value="Bact_Acetyltransf"/>
</dbReference>
<dbReference type="Pfam" id="PF00583">
    <property type="entry name" value="Acetyltransf_1"/>
    <property type="match status" value="1"/>
</dbReference>
<feature type="domain" description="N-acetyltransferase" evidence="3">
    <location>
        <begin position="1"/>
        <end position="167"/>
    </location>
</feature>
<name>A0A2M8EPG9_9BACT</name>
<proteinExistence type="predicted"/>
<dbReference type="Proteomes" id="UP000230251">
    <property type="component" value="Unassembled WGS sequence"/>
</dbReference>
<comment type="caution">
    <text evidence="4">The sequence shown here is derived from an EMBL/GenBank/DDBJ whole genome shotgun (WGS) entry which is preliminary data.</text>
</comment>
<keyword evidence="1" id="KW-0808">Transferase</keyword>
<evidence type="ECO:0000259" key="3">
    <source>
        <dbReference type="PROSITE" id="PS51186"/>
    </source>
</evidence>
<sequence length="167" mass="19139">MQLRCMNPVREDYDKIRAFYNQHGGDLLRTGDLPELDQNSMNRVFDHGAIKAIDPEGSVRYYAGMTTIVLITTDEDDWDIIASGMIACRQTLRRYVGTIEYVLVRSDWRGRGMGKYLMGVLLKDAESIKVDRLELTSEPAREAARALYKRMGFKLVEGSDRHFVLDL</sequence>
<dbReference type="InterPro" id="IPR000182">
    <property type="entry name" value="GNAT_dom"/>
</dbReference>
<dbReference type="PANTHER" id="PTHR43877">
    <property type="entry name" value="AMINOALKYLPHOSPHONATE N-ACETYLTRANSFERASE-RELATED-RELATED"/>
    <property type="match status" value="1"/>
</dbReference>
<accession>A0A2M8EPG9</accession>
<protein>
    <recommendedName>
        <fullName evidence="3">N-acetyltransferase domain-containing protein</fullName>
    </recommendedName>
</protein>
<keyword evidence="2" id="KW-0012">Acyltransferase</keyword>
<evidence type="ECO:0000313" key="4">
    <source>
        <dbReference type="EMBL" id="PJC24639.1"/>
    </source>
</evidence>
<dbReference type="GO" id="GO:0016747">
    <property type="term" value="F:acyltransferase activity, transferring groups other than amino-acyl groups"/>
    <property type="evidence" value="ECO:0007669"/>
    <property type="project" value="InterPro"/>
</dbReference>
<organism evidence="4 5">
    <name type="scientific">Candidatus Uhrbacteria bacterium CG_4_9_14_0_2_um_filter_41_50</name>
    <dbReference type="NCBI Taxonomy" id="1975031"/>
    <lineage>
        <taxon>Bacteria</taxon>
        <taxon>Candidatus Uhriibacteriota</taxon>
    </lineage>
</organism>
<dbReference type="PROSITE" id="PS51186">
    <property type="entry name" value="GNAT"/>
    <property type="match status" value="1"/>
</dbReference>
<evidence type="ECO:0000256" key="1">
    <source>
        <dbReference type="ARBA" id="ARBA00022679"/>
    </source>
</evidence>
<dbReference type="Gene3D" id="3.40.630.30">
    <property type="match status" value="1"/>
</dbReference>
<gene>
    <name evidence="4" type="ORF">CO057_01680</name>
</gene>